<dbReference type="InterPro" id="IPR015927">
    <property type="entry name" value="Peptidase_S24_S26A/B/C"/>
</dbReference>
<dbReference type="PANTHER" id="PTHR40661">
    <property type="match status" value="1"/>
</dbReference>
<dbReference type="SMART" id="SM00530">
    <property type="entry name" value="HTH_XRE"/>
    <property type="match status" value="1"/>
</dbReference>
<dbReference type="InterPro" id="IPR039418">
    <property type="entry name" value="LexA-like"/>
</dbReference>
<reference evidence="5 6" key="1">
    <citation type="submission" date="2012-06" db="EMBL/GenBank/DDBJ databases">
        <title>The complete genome of Aequorivita sublithincola DSM 14238.</title>
        <authorList>
            <consortium name="US DOE Joint Genome Institute (JGI-PGF)"/>
            <person name="Lucas S."/>
            <person name="Copeland A."/>
            <person name="Lapidus A."/>
            <person name="Goodwin L."/>
            <person name="Pitluck S."/>
            <person name="Peters L."/>
            <person name="Munk A.C.C."/>
            <person name="Kyrpides N."/>
            <person name="Mavromatis K."/>
            <person name="Pagani I."/>
            <person name="Ivanova N."/>
            <person name="Ovchinnikova G."/>
            <person name="Zeytun A."/>
            <person name="Detter J.C."/>
            <person name="Han C."/>
            <person name="Land M."/>
            <person name="Hauser L."/>
            <person name="Markowitz V."/>
            <person name="Cheng J.-F."/>
            <person name="Hugenholtz P."/>
            <person name="Woyke T."/>
            <person name="Wu D."/>
            <person name="Tindall B."/>
            <person name="Faehnrich R."/>
            <person name="Brambilla E."/>
            <person name="Klenk H.-P."/>
            <person name="Eisen J.A."/>
        </authorList>
    </citation>
    <scope>NUCLEOTIDE SEQUENCE [LARGE SCALE GENOMIC DNA]</scope>
    <source>
        <strain evidence="6">DSM 14238 / LMG 21431 / ACAM 643 / 9-3</strain>
    </source>
</reference>
<dbReference type="SUPFAM" id="SSF47413">
    <property type="entry name" value="lambda repressor-like DNA-binding domains"/>
    <property type="match status" value="1"/>
</dbReference>
<dbReference type="HOGENOM" id="CLU_074799_0_0_10"/>
<dbReference type="InterPro" id="IPR001387">
    <property type="entry name" value="Cro/C1-type_HTH"/>
</dbReference>
<dbReference type="SUPFAM" id="SSF51306">
    <property type="entry name" value="LexA/Signal peptidase"/>
    <property type="match status" value="1"/>
</dbReference>
<dbReference type="KEGG" id="asl:Aeqsu_1684"/>
<dbReference type="PROSITE" id="PS50943">
    <property type="entry name" value="HTH_CROC1"/>
    <property type="match status" value="1"/>
</dbReference>
<keyword evidence="1" id="KW-0805">Transcription regulation</keyword>
<dbReference type="GO" id="GO:0003677">
    <property type="term" value="F:DNA binding"/>
    <property type="evidence" value="ECO:0007669"/>
    <property type="project" value="UniProtKB-KW"/>
</dbReference>
<accession>I3YVZ7</accession>
<keyword evidence="2" id="KW-0238">DNA-binding</keyword>
<dbReference type="InterPro" id="IPR010982">
    <property type="entry name" value="Lambda_DNA-bd_dom_sf"/>
</dbReference>
<organism evidence="5 6">
    <name type="scientific">Aequorivita sublithincola (strain DSM 14238 / LMG 21431 / ACAM 643 / 9-3)</name>
    <dbReference type="NCBI Taxonomy" id="746697"/>
    <lineage>
        <taxon>Bacteria</taxon>
        <taxon>Pseudomonadati</taxon>
        <taxon>Bacteroidota</taxon>
        <taxon>Flavobacteriia</taxon>
        <taxon>Flavobacteriales</taxon>
        <taxon>Flavobacteriaceae</taxon>
        <taxon>Aequorivita</taxon>
    </lineage>
</organism>
<dbReference type="InterPro" id="IPR036286">
    <property type="entry name" value="LexA/Signal_pep-like_sf"/>
</dbReference>
<evidence type="ECO:0000259" key="4">
    <source>
        <dbReference type="PROSITE" id="PS50943"/>
    </source>
</evidence>
<dbReference type="Gene3D" id="1.10.260.40">
    <property type="entry name" value="lambda repressor-like DNA-binding domains"/>
    <property type="match status" value="1"/>
</dbReference>
<evidence type="ECO:0000256" key="3">
    <source>
        <dbReference type="ARBA" id="ARBA00023163"/>
    </source>
</evidence>
<evidence type="ECO:0000256" key="1">
    <source>
        <dbReference type="ARBA" id="ARBA00023015"/>
    </source>
</evidence>
<dbReference type="EMBL" id="CP003280">
    <property type="protein sequence ID" value="AFL81165.1"/>
    <property type="molecule type" value="Genomic_DNA"/>
</dbReference>
<name>I3YVZ7_AEQSU</name>
<keyword evidence="3" id="KW-0804">Transcription</keyword>
<evidence type="ECO:0000256" key="2">
    <source>
        <dbReference type="ARBA" id="ARBA00023125"/>
    </source>
</evidence>
<dbReference type="CDD" id="cd06529">
    <property type="entry name" value="S24_LexA-like"/>
    <property type="match status" value="1"/>
</dbReference>
<dbReference type="Gene3D" id="2.10.109.10">
    <property type="entry name" value="Umud Fragment, subunit A"/>
    <property type="match status" value="1"/>
</dbReference>
<dbReference type="PANTHER" id="PTHR40661:SF3">
    <property type="entry name" value="FELS-1 PROPHAGE TRANSCRIPTIONAL REGULATOR"/>
    <property type="match status" value="1"/>
</dbReference>
<dbReference type="CDD" id="cd00093">
    <property type="entry name" value="HTH_XRE"/>
    <property type="match status" value="1"/>
</dbReference>
<sequence>MTKIREILQYSRILSKIYLDIFQNELYLFMDSKLTIEAQRFKKIREELRHTQQSFAELLDIGATTADIERGKTKITGKIVMELMLQFNINPLWIYGKSFEKHIDTSKGDVSPKIITLDASGNDSILLVNQKAAAGYPNNIHDMGWYQTLPAFNIPLPEFRNASYRGFQVEGDSMLPSIKPNEWVLGRAVPSINEATDSKIYIVVLRDSVLVKKLQKVPNNPQAIRLISLNDEYLPIDVKVRDVQELWQVNSKLSFGVDEPSESNLLRQLQQSMDELKGQISSLK</sequence>
<proteinExistence type="predicted"/>
<dbReference type="eggNOG" id="COG2932">
    <property type="taxonomic scope" value="Bacteria"/>
</dbReference>
<dbReference type="Pfam" id="PF00717">
    <property type="entry name" value="Peptidase_S24"/>
    <property type="match status" value="1"/>
</dbReference>
<gene>
    <name evidence="5" type="ordered locus">Aeqsu_1684</name>
</gene>
<dbReference type="PATRIC" id="fig|746697.3.peg.1712"/>
<protein>
    <submittedName>
        <fullName evidence="5">Putative transcriptional regulator</fullName>
    </submittedName>
</protein>
<evidence type="ECO:0000313" key="5">
    <source>
        <dbReference type="EMBL" id="AFL81165.1"/>
    </source>
</evidence>
<dbReference type="STRING" id="746697.Aeqsu_1684"/>
<feature type="domain" description="HTH cro/C1-type" evidence="4">
    <location>
        <begin position="41"/>
        <end position="94"/>
    </location>
</feature>
<dbReference type="AlphaFoldDB" id="I3YVZ7"/>
<dbReference type="Proteomes" id="UP000006049">
    <property type="component" value="Chromosome"/>
</dbReference>
<evidence type="ECO:0000313" key="6">
    <source>
        <dbReference type="Proteomes" id="UP000006049"/>
    </source>
</evidence>
<keyword evidence="6" id="KW-1185">Reference proteome</keyword>